<dbReference type="Pfam" id="PF00171">
    <property type="entry name" value="Aldedh"/>
    <property type="match status" value="1"/>
</dbReference>
<feature type="active site" evidence="5">
    <location>
        <position position="243"/>
    </location>
</feature>
<name>A0A2W1NJZ4_9FLAO</name>
<dbReference type="SUPFAM" id="SSF53720">
    <property type="entry name" value="ALDH-like"/>
    <property type="match status" value="1"/>
</dbReference>
<dbReference type="Proteomes" id="UP000249248">
    <property type="component" value="Unassembled WGS sequence"/>
</dbReference>
<dbReference type="CDD" id="cd07136">
    <property type="entry name" value="ALDH_YwdH-P39616"/>
    <property type="match status" value="1"/>
</dbReference>
<evidence type="ECO:0000256" key="2">
    <source>
        <dbReference type="ARBA" id="ARBA00023002"/>
    </source>
</evidence>
<dbReference type="FunFam" id="3.40.309.10:FF:000003">
    <property type="entry name" value="Aldehyde dehydrogenase"/>
    <property type="match status" value="1"/>
</dbReference>
<gene>
    <name evidence="9" type="ORF">DNU06_15710</name>
</gene>
<proteinExistence type="inferred from homology"/>
<evidence type="ECO:0000313" key="10">
    <source>
        <dbReference type="Proteomes" id="UP000249248"/>
    </source>
</evidence>
<dbReference type="PIRSF" id="PIRSF036492">
    <property type="entry name" value="ALDH"/>
    <property type="match status" value="1"/>
</dbReference>
<dbReference type="PANTHER" id="PTHR43570">
    <property type="entry name" value="ALDEHYDE DEHYDROGENASE"/>
    <property type="match status" value="1"/>
</dbReference>
<dbReference type="RefSeq" id="WP_111064454.1">
    <property type="nucleotide sequence ID" value="NZ_JBHUCU010000012.1"/>
</dbReference>
<dbReference type="InterPro" id="IPR016162">
    <property type="entry name" value="Ald_DH_N"/>
</dbReference>
<dbReference type="PROSITE" id="PS00070">
    <property type="entry name" value="ALDEHYDE_DEHYDR_CYS"/>
    <property type="match status" value="1"/>
</dbReference>
<evidence type="ECO:0000256" key="6">
    <source>
        <dbReference type="PROSITE-ProRule" id="PRU10007"/>
    </source>
</evidence>
<dbReference type="GO" id="GO:0005737">
    <property type="term" value="C:cytoplasm"/>
    <property type="evidence" value="ECO:0007669"/>
    <property type="project" value="TreeGrafter"/>
</dbReference>
<evidence type="ECO:0000256" key="5">
    <source>
        <dbReference type="PIRSR" id="PIRSR036492-1"/>
    </source>
</evidence>
<sequence>MNYHSIIAAQQDFFNSNKTKDLSFRLAQLKKIKSLLKQNEEMLYEAIYKDFKKSAHETYLTELSQVYHEIDILLKKLKHWSKRKRVTHGLANFPGKSFIIPEPLGVTLVIGAWNYPYNLSLTPLVTAIGAGNTVVLKPSEIPTHTAHAMATILNENFDPNFICVCEGGVAETTALLEEKFDKIFFTGSTTVGKIVYQAAAKNLTPVTLELGGKSPTFVLADCHLKNTAKRIVWAKFLNAGQTCIAPDYVLVEKSIEKEFLSAVKEEIEAHYDQHKIEENYLQIINDQNYKRLLGLIDARNLYMGANTNAEDRFISPTVLQNVTWDDPVMQEEIFGPILPVLTFTDLQTAIDAVKARPKPLSCYIYSDNTVQIEKILNEVSFGGGAINDSIMHLTNSKLPFGGVGMSGMGAYHGETGFQSFSHYKSILKKTSWLELPVKYTPYTDSKKKIIKWLMG</sequence>
<dbReference type="InterPro" id="IPR016163">
    <property type="entry name" value="Ald_DH_C"/>
</dbReference>
<evidence type="ECO:0000256" key="7">
    <source>
        <dbReference type="RuleBase" id="RU003345"/>
    </source>
</evidence>
<accession>A0A2W1NJZ4</accession>
<evidence type="ECO:0000313" key="9">
    <source>
        <dbReference type="EMBL" id="PZE15952.1"/>
    </source>
</evidence>
<dbReference type="PANTHER" id="PTHR43570:SF16">
    <property type="entry name" value="ALDEHYDE DEHYDROGENASE TYPE III, ISOFORM Q"/>
    <property type="match status" value="1"/>
</dbReference>
<dbReference type="InterPro" id="IPR016161">
    <property type="entry name" value="Ald_DH/histidinol_DH"/>
</dbReference>
<organism evidence="9 10">
    <name type="scientific">Putridiphycobacter roseus</name>
    <dbReference type="NCBI Taxonomy" id="2219161"/>
    <lineage>
        <taxon>Bacteria</taxon>
        <taxon>Pseudomonadati</taxon>
        <taxon>Bacteroidota</taxon>
        <taxon>Flavobacteriia</taxon>
        <taxon>Flavobacteriales</taxon>
        <taxon>Crocinitomicaceae</taxon>
        <taxon>Putridiphycobacter</taxon>
    </lineage>
</organism>
<keyword evidence="10" id="KW-1185">Reference proteome</keyword>
<protein>
    <recommendedName>
        <fullName evidence="4">Aldehyde dehydrogenase</fullName>
    </recommendedName>
</protein>
<dbReference type="PROSITE" id="PS00687">
    <property type="entry name" value="ALDEHYDE_DEHYDR_GLU"/>
    <property type="match status" value="1"/>
</dbReference>
<evidence type="ECO:0000259" key="8">
    <source>
        <dbReference type="Pfam" id="PF00171"/>
    </source>
</evidence>
<dbReference type="Gene3D" id="3.40.605.10">
    <property type="entry name" value="Aldehyde Dehydrogenase, Chain A, domain 1"/>
    <property type="match status" value="1"/>
</dbReference>
<feature type="domain" description="Aldehyde dehydrogenase" evidence="8">
    <location>
        <begin position="4"/>
        <end position="426"/>
    </location>
</feature>
<keyword evidence="2 4" id="KW-0560">Oxidoreductase</keyword>
<dbReference type="EMBL" id="QKSB01000014">
    <property type="protein sequence ID" value="PZE15952.1"/>
    <property type="molecule type" value="Genomic_DNA"/>
</dbReference>
<dbReference type="Gene3D" id="3.40.309.10">
    <property type="entry name" value="Aldehyde Dehydrogenase, Chain A, domain 2"/>
    <property type="match status" value="1"/>
</dbReference>
<dbReference type="FunFam" id="3.40.605.10:FF:000004">
    <property type="entry name" value="Aldehyde dehydrogenase"/>
    <property type="match status" value="1"/>
</dbReference>
<evidence type="ECO:0000256" key="1">
    <source>
        <dbReference type="ARBA" id="ARBA00009986"/>
    </source>
</evidence>
<dbReference type="InterPro" id="IPR016160">
    <property type="entry name" value="Ald_DH_CS_CYS"/>
</dbReference>
<reference evidence="9 10" key="1">
    <citation type="submission" date="2018-06" db="EMBL/GenBank/DDBJ databases">
        <title>The draft genome sequence of Crocinitomix sp. SM1701.</title>
        <authorList>
            <person name="Zhang X."/>
        </authorList>
    </citation>
    <scope>NUCLEOTIDE SEQUENCE [LARGE SCALE GENOMIC DNA]</scope>
    <source>
        <strain evidence="9 10">SM1701</strain>
    </source>
</reference>
<dbReference type="GO" id="GO:0006081">
    <property type="term" value="P:aldehyde metabolic process"/>
    <property type="evidence" value="ECO:0007669"/>
    <property type="project" value="InterPro"/>
</dbReference>
<evidence type="ECO:0000256" key="4">
    <source>
        <dbReference type="PIRNR" id="PIRNR036492"/>
    </source>
</evidence>
<dbReference type="InterPro" id="IPR015590">
    <property type="entry name" value="Aldehyde_DH_dom"/>
</dbReference>
<dbReference type="AlphaFoldDB" id="A0A2W1NJZ4"/>
<keyword evidence="3" id="KW-0520">NAD</keyword>
<dbReference type="OrthoDB" id="9762913at2"/>
<comment type="similarity">
    <text evidence="1 4 7">Belongs to the aldehyde dehydrogenase family.</text>
</comment>
<feature type="active site" evidence="5 6">
    <location>
        <position position="209"/>
    </location>
</feature>
<dbReference type="InterPro" id="IPR012394">
    <property type="entry name" value="Aldehyde_DH_NAD(P)"/>
</dbReference>
<comment type="caution">
    <text evidence="9">The sequence shown here is derived from an EMBL/GenBank/DDBJ whole genome shotgun (WGS) entry which is preliminary data.</text>
</comment>
<dbReference type="InterPro" id="IPR029510">
    <property type="entry name" value="Ald_DH_CS_GLU"/>
</dbReference>
<dbReference type="GO" id="GO:0004029">
    <property type="term" value="F:aldehyde dehydrogenase (NAD+) activity"/>
    <property type="evidence" value="ECO:0007669"/>
    <property type="project" value="TreeGrafter"/>
</dbReference>
<evidence type="ECO:0000256" key="3">
    <source>
        <dbReference type="ARBA" id="ARBA00023027"/>
    </source>
</evidence>